<accession>A0ABQ2ZB27</accession>
<dbReference type="PRINTS" id="PR01438">
    <property type="entry name" value="UNVRSLSTRESS"/>
</dbReference>
<dbReference type="RefSeq" id="WP_190025171.1">
    <property type="nucleotide sequence ID" value="NZ_BMUT01000019.1"/>
</dbReference>
<dbReference type="InterPro" id="IPR014729">
    <property type="entry name" value="Rossmann-like_a/b/a_fold"/>
</dbReference>
<dbReference type="Gene3D" id="3.40.50.620">
    <property type="entry name" value="HUPs"/>
    <property type="match status" value="2"/>
</dbReference>
<comment type="similarity">
    <text evidence="1">Belongs to the universal stress protein A family.</text>
</comment>
<reference evidence="4" key="1">
    <citation type="journal article" date="2019" name="Int. J. Syst. Evol. Microbiol.">
        <title>The Global Catalogue of Microorganisms (GCM) 10K type strain sequencing project: providing services to taxonomists for standard genome sequencing and annotation.</title>
        <authorList>
            <consortium name="The Broad Institute Genomics Platform"/>
            <consortium name="The Broad Institute Genome Sequencing Center for Infectious Disease"/>
            <person name="Wu L."/>
            <person name="Ma J."/>
        </authorList>
    </citation>
    <scope>NUCLEOTIDE SEQUENCE [LARGE SCALE GENOMIC DNA]</scope>
    <source>
        <strain evidence="4">JCM 4586</strain>
    </source>
</reference>
<evidence type="ECO:0000313" key="3">
    <source>
        <dbReference type="EMBL" id="GGY07565.1"/>
    </source>
</evidence>
<keyword evidence="4" id="KW-1185">Reference proteome</keyword>
<dbReference type="InterPro" id="IPR006016">
    <property type="entry name" value="UspA"/>
</dbReference>
<dbReference type="EMBL" id="BMUT01000019">
    <property type="protein sequence ID" value="GGY07565.1"/>
    <property type="molecule type" value="Genomic_DNA"/>
</dbReference>
<gene>
    <name evidence="3" type="ORF">GCM10010324_62960</name>
</gene>
<dbReference type="SUPFAM" id="SSF52402">
    <property type="entry name" value="Adenine nucleotide alpha hydrolases-like"/>
    <property type="match status" value="2"/>
</dbReference>
<dbReference type="PANTHER" id="PTHR46268:SF6">
    <property type="entry name" value="UNIVERSAL STRESS PROTEIN UP12"/>
    <property type="match status" value="1"/>
</dbReference>
<dbReference type="PANTHER" id="PTHR46268">
    <property type="entry name" value="STRESS RESPONSE PROTEIN NHAX"/>
    <property type="match status" value="1"/>
</dbReference>
<evidence type="ECO:0000256" key="1">
    <source>
        <dbReference type="ARBA" id="ARBA00008791"/>
    </source>
</evidence>
<protein>
    <submittedName>
        <fullName evidence="3">Stress-inducible protein</fullName>
    </submittedName>
</protein>
<evidence type="ECO:0000313" key="4">
    <source>
        <dbReference type="Proteomes" id="UP000659223"/>
    </source>
</evidence>
<dbReference type="Pfam" id="PF00582">
    <property type="entry name" value="Usp"/>
    <property type="match status" value="2"/>
</dbReference>
<feature type="domain" description="UspA" evidence="2">
    <location>
        <begin position="163"/>
        <end position="302"/>
    </location>
</feature>
<evidence type="ECO:0000259" key="2">
    <source>
        <dbReference type="Pfam" id="PF00582"/>
    </source>
</evidence>
<comment type="caution">
    <text evidence="3">The sequence shown here is derived from an EMBL/GenBank/DDBJ whole genome shotgun (WGS) entry which is preliminary data.</text>
</comment>
<name>A0ABQ2ZB27_9ACTN</name>
<dbReference type="Proteomes" id="UP000659223">
    <property type="component" value="Unassembled WGS sequence"/>
</dbReference>
<sequence>MPPTVITGLDGSPESLAAAEWAAHEARLRGLPLTLLHALEDWTPSYGLAALSGAEFDPARWAGSLLREVAGELSEEHPGLEIRTEQVEGRPVERLVAAAKEGEVLVLGSRGLGTLSGFLTGSVSMSVLARAERPVVLVRAGEQAGRAQPPARAGGGRRPEEAYGDVVLGVDLSRPCDELFAFAFEAAAARGARLRVVHGWSLPPLFGYDPAAVDPRHVTDLATREAVALTDALRPWCGKHPGVPVDEQCVVGRPGEHLTEAAATASLLVVGRRARRSVIGARLGPVTHAVLHHAGAPVAVVPHG</sequence>
<organism evidence="3 4">
    <name type="scientific">Streptomyces hiroshimensis</name>
    <dbReference type="NCBI Taxonomy" id="66424"/>
    <lineage>
        <taxon>Bacteria</taxon>
        <taxon>Bacillati</taxon>
        <taxon>Actinomycetota</taxon>
        <taxon>Actinomycetes</taxon>
        <taxon>Kitasatosporales</taxon>
        <taxon>Streptomycetaceae</taxon>
        <taxon>Streptomyces</taxon>
    </lineage>
</organism>
<proteinExistence type="inferred from homology"/>
<feature type="domain" description="UspA" evidence="2">
    <location>
        <begin position="4"/>
        <end position="139"/>
    </location>
</feature>
<dbReference type="InterPro" id="IPR006015">
    <property type="entry name" value="Universal_stress_UspA"/>
</dbReference>